<evidence type="ECO:0000256" key="14">
    <source>
        <dbReference type="ARBA" id="ARBA00026104"/>
    </source>
</evidence>
<comment type="subcellular location">
    <subcellularLocation>
        <location evidence="2">Cell membrane</location>
        <topology evidence="2">Multi-pass membrane protein</topology>
    </subcellularLocation>
</comment>
<keyword evidence="7" id="KW-0378">Hydrolase</keyword>
<evidence type="ECO:0000256" key="15">
    <source>
        <dbReference type="SAM" id="MobiDB-lite"/>
    </source>
</evidence>
<evidence type="ECO:0000313" key="17">
    <source>
        <dbReference type="EMBL" id="KAK8877574.1"/>
    </source>
</evidence>
<reference evidence="17 18" key="1">
    <citation type="journal article" date="2024" name="IMA Fungus">
        <title>Apiospora arundinis, a panoply of carbohydrate-active enzymes and secondary metabolites.</title>
        <authorList>
            <person name="Sorensen T."/>
            <person name="Petersen C."/>
            <person name="Muurmann A.T."/>
            <person name="Christiansen J.V."/>
            <person name="Brundto M.L."/>
            <person name="Overgaard C.K."/>
            <person name="Boysen A.T."/>
            <person name="Wollenberg R.D."/>
            <person name="Larsen T.O."/>
            <person name="Sorensen J.L."/>
            <person name="Nielsen K.L."/>
            <person name="Sondergaard T.E."/>
        </authorList>
    </citation>
    <scope>NUCLEOTIDE SEQUENCE [LARGE SCALE GENOMIC DNA]</scope>
    <source>
        <strain evidence="17 18">AAU 773</strain>
    </source>
</reference>
<evidence type="ECO:0000256" key="12">
    <source>
        <dbReference type="ARBA" id="ARBA00023136"/>
    </source>
</evidence>
<dbReference type="CDD" id="cd00519">
    <property type="entry name" value="Lipase_3"/>
    <property type="match status" value="1"/>
</dbReference>
<evidence type="ECO:0000259" key="16">
    <source>
        <dbReference type="Pfam" id="PF01764"/>
    </source>
</evidence>
<feature type="compositionally biased region" description="Polar residues" evidence="15">
    <location>
        <begin position="689"/>
        <end position="703"/>
    </location>
</feature>
<keyword evidence="11" id="KW-0443">Lipid metabolism</keyword>
<dbReference type="PANTHER" id="PTHR45792">
    <property type="entry name" value="DIACYLGLYCEROL LIPASE HOMOLOG-RELATED"/>
    <property type="match status" value="1"/>
</dbReference>
<comment type="caution">
    <text evidence="17">The sequence shown here is derived from an EMBL/GenBank/DDBJ whole genome shotgun (WGS) entry which is preliminary data.</text>
</comment>
<dbReference type="EMBL" id="JAPCWZ010000002">
    <property type="protein sequence ID" value="KAK8877574.1"/>
    <property type="molecule type" value="Genomic_DNA"/>
</dbReference>
<feature type="compositionally biased region" description="Basic and acidic residues" evidence="15">
    <location>
        <begin position="550"/>
        <end position="566"/>
    </location>
</feature>
<feature type="region of interest" description="Disordered" evidence="15">
    <location>
        <begin position="42"/>
        <end position="63"/>
    </location>
</feature>
<dbReference type="SUPFAM" id="SSF53474">
    <property type="entry name" value="alpha/beta-Hydrolases"/>
    <property type="match status" value="1"/>
</dbReference>
<evidence type="ECO:0000256" key="7">
    <source>
        <dbReference type="ARBA" id="ARBA00022801"/>
    </source>
</evidence>
<evidence type="ECO:0000256" key="6">
    <source>
        <dbReference type="ARBA" id="ARBA00022723"/>
    </source>
</evidence>
<feature type="domain" description="Fungal lipase-type" evidence="16">
    <location>
        <begin position="897"/>
        <end position="1061"/>
    </location>
</feature>
<sequence length="1214" mass="133125">METHHHDDHSQNESSDELTELPGNEAHEQTQQQLELLQHEHEQHLEHQQHEQQHLASIPPGKTLLPPPIASAVSLAARSTAFAIRATTFVGSFGFTAAKFTTLSSLELSRAFFETVLSRAGRDVISGSRTDLGRNNAESLLERGLDGIHQALLQAVFWTAAGFQVTETSVTAASQVSQLLLSVLDQFFGSTDSSRAIASIITLIRREFQNPATGVQGEKVGVIDIVLALAGLAYLQNSCRKTIQEEIKSNGQEETIWDVVVLNDGERFDVHEDSLYGMHRGNYAQHSMRSVRSARGGRDGIIDAIQQHGDHENGDEDDLPEINLRKQIMSALPKDANVSISTSTTTTKIITVEIKGTPDVPIITPDGADMIESEIVNPVNPLATGSRDTTPIYRVVYRISRNTSRSTAVEQDIEDDQDDTKSRIEALDEEDDSSSEEEEVEEIVEKPLPPPPPPPRTPRSSTMPAQTPQQVKTSEGPKRMQRSVSSTGSTGSNPATSPKERNSQIPQPKPPPENAANQKRQRQPLNGPKKPEELPVTPQSTNKPAATAKPSKENDPVATKPGEKRGGLRNAFKKSSVTGLANLLNKDASTETVPAATKTKTGMRPPWGSNKSSQNTHQRNHTVMAPARQAVPNRTPNLIPAREAPRAPQRGNPNYFSSRDLGTMEEGPGHSRSQSRSSYIAVQQRRRNSTVSQTDTFSIQSYESRPGSPTYYRSDFRSSNVPKPKPGNDGGELVPPSPQRHPNNRTRMGGLYSPSIYTLRTSPSQTSLVLSSYHQKSAYSDSEAVDTLRRTGMVDGMFPNFHILRNITRYSRYASAAYGSNFLKFMGISKQIPQLKALDDTHQDVRSFAHHTELPPDSILLSSYVDPQGGSDSTGSTDTGIPLVHTIALDEQSKAVVLSCRGTLGFEDVLADMMCEYDDLLWRGKNYKVHKGIHASARRLLYGGDGRVLVTLKETLEEFPDYGLVLCGHSLGGAVTALLGAMLAEPATTGTAFVTSAQQHRRLLTEGKGSNDMGAICLPPGRPIHVYAYGPPSTMSPSLQKATRGLITSVVHGNDLVPYLSLGVLHDFQALALAFKTDNSEAKAEVRRRIWEGFQSGVADRWYSNPPKYRDEEDDKWAYAALKTLRATMMSSKLMPPGEVFAVESTPCLRRDAFLQVGEGEQIGRPATRIVLKYVRDVESRFGEVRFGASMLTDHSPGRYEDALRRLTLGVVES</sequence>
<feature type="region of interest" description="Disordered" evidence="15">
    <location>
        <begin position="426"/>
        <end position="749"/>
    </location>
</feature>
<evidence type="ECO:0000256" key="3">
    <source>
        <dbReference type="ARBA" id="ARBA00022475"/>
    </source>
</evidence>
<keyword evidence="6" id="KW-0479">Metal-binding</keyword>
<feature type="compositionally biased region" description="Acidic residues" evidence="15">
    <location>
        <begin position="427"/>
        <end position="442"/>
    </location>
</feature>
<organism evidence="17 18">
    <name type="scientific">Apiospora arundinis</name>
    <dbReference type="NCBI Taxonomy" id="335852"/>
    <lineage>
        <taxon>Eukaryota</taxon>
        <taxon>Fungi</taxon>
        <taxon>Dikarya</taxon>
        <taxon>Ascomycota</taxon>
        <taxon>Pezizomycotina</taxon>
        <taxon>Sordariomycetes</taxon>
        <taxon>Xylariomycetidae</taxon>
        <taxon>Amphisphaeriales</taxon>
        <taxon>Apiosporaceae</taxon>
        <taxon>Apiospora</taxon>
    </lineage>
</organism>
<dbReference type="PANTHER" id="PTHR45792:SF7">
    <property type="entry name" value="PUTATIVE (AFU_ORTHOLOGUE AFUA_6G02710)-RELATED"/>
    <property type="match status" value="1"/>
</dbReference>
<comment type="cofactor">
    <cofactor evidence="1">
        <name>Ca(2+)</name>
        <dbReference type="ChEBI" id="CHEBI:29108"/>
    </cofactor>
</comment>
<evidence type="ECO:0000313" key="18">
    <source>
        <dbReference type="Proteomes" id="UP001390339"/>
    </source>
</evidence>
<name>A0ABR2JIR0_9PEZI</name>
<keyword evidence="10" id="KW-1133">Transmembrane helix</keyword>
<feature type="compositionally biased region" description="Polar residues" evidence="15">
    <location>
        <begin position="482"/>
        <end position="496"/>
    </location>
</feature>
<dbReference type="EC" id="3.1.1.116" evidence="14"/>
<keyword evidence="12" id="KW-0472">Membrane</keyword>
<keyword evidence="8" id="KW-0106">Calcium</keyword>
<feature type="compositionally biased region" description="Basic and acidic residues" evidence="15">
    <location>
        <begin position="42"/>
        <end position="53"/>
    </location>
</feature>
<evidence type="ECO:0000256" key="11">
    <source>
        <dbReference type="ARBA" id="ARBA00023098"/>
    </source>
</evidence>
<dbReference type="InterPro" id="IPR052214">
    <property type="entry name" value="DAG_Lipase-Related"/>
</dbReference>
<keyword evidence="18" id="KW-1185">Reference proteome</keyword>
<dbReference type="Proteomes" id="UP001390339">
    <property type="component" value="Unassembled WGS sequence"/>
</dbReference>
<evidence type="ECO:0000256" key="4">
    <source>
        <dbReference type="ARBA" id="ARBA00022553"/>
    </source>
</evidence>
<comment type="catalytic activity">
    <reaction evidence="13">
        <text>a 1,2-diacyl-sn-glycerol + H2O = a 2-acylglycerol + a fatty acid + H(+)</text>
        <dbReference type="Rhea" id="RHEA:33275"/>
        <dbReference type="ChEBI" id="CHEBI:15377"/>
        <dbReference type="ChEBI" id="CHEBI:15378"/>
        <dbReference type="ChEBI" id="CHEBI:17389"/>
        <dbReference type="ChEBI" id="CHEBI:17815"/>
        <dbReference type="ChEBI" id="CHEBI:28868"/>
        <dbReference type="EC" id="3.1.1.116"/>
    </reaction>
    <physiologicalReaction direction="left-to-right" evidence="13">
        <dbReference type="Rhea" id="RHEA:33276"/>
    </physiologicalReaction>
</comment>
<gene>
    <name evidence="17" type="ORF">PGQ11_002520</name>
</gene>
<evidence type="ECO:0000256" key="9">
    <source>
        <dbReference type="ARBA" id="ARBA00022963"/>
    </source>
</evidence>
<keyword evidence="3" id="KW-1003">Cell membrane</keyword>
<evidence type="ECO:0000256" key="8">
    <source>
        <dbReference type="ARBA" id="ARBA00022837"/>
    </source>
</evidence>
<dbReference type="InterPro" id="IPR029058">
    <property type="entry name" value="AB_hydrolase_fold"/>
</dbReference>
<keyword evidence="9" id="KW-0442">Lipid degradation</keyword>
<protein>
    <recommendedName>
        <fullName evidence="14">sn-1-specific diacylglycerol lipase</fullName>
        <ecNumber evidence="14">3.1.1.116</ecNumber>
    </recommendedName>
</protein>
<dbReference type="Pfam" id="PF01764">
    <property type="entry name" value="Lipase_3"/>
    <property type="match status" value="1"/>
</dbReference>
<keyword evidence="4" id="KW-0597">Phosphoprotein</keyword>
<dbReference type="Gene3D" id="3.40.50.1820">
    <property type="entry name" value="alpha/beta hydrolase"/>
    <property type="match status" value="1"/>
</dbReference>
<evidence type="ECO:0000256" key="2">
    <source>
        <dbReference type="ARBA" id="ARBA00004651"/>
    </source>
</evidence>
<evidence type="ECO:0000256" key="5">
    <source>
        <dbReference type="ARBA" id="ARBA00022692"/>
    </source>
</evidence>
<feature type="compositionally biased region" description="Polar residues" evidence="15">
    <location>
        <begin position="671"/>
        <end position="681"/>
    </location>
</feature>
<accession>A0ABR2JIR0</accession>
<keyword evidence="5" id="KW-0812">Transmembrane</keyword>
<proteinExistence type="predicted"/>
<feature type="compositionally biased region" description="Pro residues" evidence="15">
    <location>
        <begin position="447"/>
        <end position="457"/>
    </location>
</feature>
<evidence type="ECO:0000256" key="1">
    <source>
        <dbReference type="ARBA" id="ARBA00001913"/>
    </source>
</evidence>
<dbReference type="InterPro" id="IPR002921">
    <property type="entry name" value="Fungal_lipase-type"/>
</dbReference>
<evidence type="ECO:0000256" key="10">
    <source>
        <dbReference type="ARBA" id="ARBA00022989"/>
    </source>
</evidence>
<evidence type="ECO:0000256" key="13">
    <source>
        <dbReference type="ARBA" id="ARBA00024531"/>
    </source>
</evidence>